<accession>A0A9P4QHU7</accession>
<proteinExistence type="predicted"/>
<gene>
    <name evidence="1" type="ORF">K431DRAFT_53971</name>
</gene>
<evidence type="ECO:0000313" key="2">
    <source>
        <dbReference type="Proteomes" id="UP000799441"/>
    </source>
</evidence>
<organism evidence="1 2">
    <name type="scientific">Polychaeton citri CBS 116435</name>
    <dbReference type="NCBI Taxonomy" id="1314669"/>
    <lineage>
        <taxon>Eukaryota</taxon>
        <taxon>Fungi</taxon>
        <taxon>Dikarya</taxon>
        <taxon>Ascomycota</taxon>
        <taxon>Pezizomycotina</taxon>
        <taxon>Dothideomycetes</taxon>
        <taxon>Dothideomycetidae</taxon>
        <taxon>Capnodiales</taxon>
        <taxon>Capnodiaceae</taxon>
        <taxon>Polychaeton</taxon>
    </lineage>
</organism>
<dbReference type="Proteomes" id="UP000799441">
    <property type="component" value="Unassembled WGS sequence"/>
</dbReference>
<dbReference type="AlphaFoldDB" id="A0A9P4QHU7"/>
<dbReference type="EMBL" id="MU003766">
    <property type="protein sequence ID" value="KAF2725843.1"/>
    <property type="molecule type" value="Genomic_DNA"/>
</dbReference>
<reference evidence="1" key="1">
    <citation type="journal article" date="2020" name="Stud. Mycol.">
        <title>101 Dothideomycetes genomes: a test case for predicting lifestyles and emergence of pathogens.</title>
        <authorList>
            <person name="Haridas S."/>
            <person name="Albert R."/>
            <person name="Binder M."/>
            <person name="Bloem J."/>
            <person name="Labutti K."/>
            <person name="Salamov A."/>
            <person name="Andreopoulos B."/>
            <person name="Baker S."/>
            <person name="Barry K."/>
            <person name="Bills G."/>
            <person name="Bluhm B."/>
            <person name="Cannon C."/>
            <person name="Castanera R."/>
            <person name="Culley D."/>
            <person name="Daum C."/>
            <person name="Ezra D."/>
            <person name="Gonzalez J."/>
            <person name="Henrissat B."/>
            <person name="Kuo A."/>
            <person name="Liang C."/>
            <person name="Lipzen A."/>
            <person name="Lutzoni F."/>
            <person name="Magnuson J."/>
            <person name="Mondo S."/>
            <person name="Nolan M."/>
            <person name="Ohm R."/>
            <person name="Pangilinan J."/>
            <person name="Park H.-J."/>
            <person name="Ramirez L."/>
            <person name="Alfaro M."/>
            <person name="Sun H."/>
            <person name="Tritt A."/>
            <person name="Yoshinaga Y."/>
            <person name="Zwiers L.-H."/>
            <person name="Turgeon B."/>
            <person name="Goodwin S."/>
            <person name="Spatafora J."/>
            <person name="Crous P."/>
            <person name="Grigoriev I."/>
        </authorList>
    </citation>
    <scope>NUCLEOTIDE SEQUENCE</scope>
    <source>
        <strain evidence="1">CBS 116435</strain>
    </source>
</reference>
<comment type="caution">
    <text evidence="1">The sequence shown here is derived from an EMBL/GenBank/DDBJ whole genome shotgun (WGS) entry which is preliminary data.</text>
</comment>
<sequence>MLCFALAGWYYSHLPWRTAADGGGRWTVSASVLLIYPDGPCAFQWVESTVSGLSDPCQRWKRTSSSGPLGRRGHYSDTSGLHMWSVVAVTMNKMESPRGWTVDCGKAYMVKGGVQFSERPDRKTRPIHADTSIIVDASNTCP</sequence>
<name>A0A9P4QHU7_9PEZI</name>
<evidence type="ECO:0000313" key="1">
    <source>
        <dbReference type="EMBL" id="KAF2725843.1"/>
    </source>
</evidence>
<keyword evidence="2" id="KW-1185">Reference proteome</keyword>
<protein>
    <submittedName>
        <fullName evidence="1">Uncharacterized protein</fullName>
    </submittedName>
</protein>